<organism evidence="1 2">
    <name type="scientific">Gymnopus androsaceus JB14</name>
    <dbReference type="NCBI Taxonomy" id="1447944"/>
    <lineage>
        <taxon>Eukaryota</taxon>
        <taxon>Fungi</taxon>
        <taxon>Dikarya</taxon>
        <taxon>Basidiomycota</taxon>
        <taxon>Agaricomycotina</taxon>
        <taxon>Agaricomycetes</taxon>
        <taxon>Agaricomycetidae</taxon>
        <taxon>Agaricales</taxon>
        <taxon>Marasmiineae</taxon>
        <taxon>Omphalotaceae</taxon>
        <taxon>Gymnopus</taxon>
    </lineage>
</organism>
<feature type="non-terminal residue" evidence="1">
    <location>
        <position position="1"/>
    </location>
</feature>
<dbReference type="Proteomes" id="UP000799118">
    <property type="component" value="Unassembled WGS sequence"/>
</dbReference>
<accession>A0A6A4I313</accession>
<evidence type="ECO:0000313" key="2">
    <source>
        <dbReference type="Proteomes" id="UP000799118"/>
    </source>
</evidence>
<feature type="non-terminal residue" evidence="1">
    <location>
        <position position="113"/>
    </location>
</feature>
<reference evidence="1" key="1">
    <citation type="journal article" date="2019" name="Environ. Microbiol.">
        <title>Fungal ecological strategies reflected in gene transcription - a case study of two litter decomposers.</title>
        <authorList>
            <person name="Barbi F."/>
            <person name="Kohler A."/>
            <person name="Barry K."/>
            <person name="Baskaran P."/>
            <person name="Daum C."/>
            <person name="Fauchery L."/>
            <person name="Ihrmark K."/>
            <person name="Kuo A."/>
            <person name="LaButti K."/>
            <person name="Lipzen A."/>
            <person name="Morin E."/>
            <person name="Grigoriev I.V."/>
            <person name="Henrissat B."/>
            <person name="Lindahl B."/>
            <person name="Martin F."/>
        </authorList>
    </citation>
    <scope>NUCLEOTIDE SEQUENCE</scope>
    <source>
        <strain evidence="1">JB14</strain>
    </source>
</reference>
<keyword evidence="2" id="KW-1185">Reference proteome</keyword>
<gene>
    <name evidence="1" type="ORF">BT96DRAFT_790989</name>
</gene>
<name>A0A6A4I313_9AGAR</name>
<evidence type="ECO:0000313" key="1">
    <source>
        <dbReference type="EMBL" id="KAE9404811.1"/>
    </source>
</evidence>
<dbReference type="EMBL" id="ML769413">
    <property type="protein sequence ID" value="KAE9404811.1"/>
    <property type="molecule type" value="Genomic_DNA"/>
</dbReference>
<proteinExistence type="predicted"/>
<protein>
    <submittedName>
        <fullName evidence="1">Uncharacterized protein</fullName>
    </submittedName>
</protein>
<dbReference type="OrthoDB" id="2269034at2759"/>
<sequence>DMVIDELENKLVELKRARSASSHHLATAQALASPVWKVPPEIWTEIFSSYASENRKTTFPATDLVAICSTWRAIVLSTPRIWSFLNIRSSDRVLSTLARDISHSKEAPLTIKI</sequence>
<dbReference type="AlphaFoldDB" id="A0A6A4I313"/>